<proteinExistence type="predicted"/>
<feature type="domain" description="Alpha/beta hydrolase fold-3" evidence="3">
    <location>
        <begin position="124"/>
        <end position="325"/>
    </location>
</feature>
<dbReference type="InterPro" id="IPR050300">
    <property type="entry name" value="GDXG_lipolytic_enzyme"/>
</dbReference>
<evidence type="ECO:0000256" key="1">
    <source>
        <dbReference type="ARBA" id="ARBA00022801"/>
    </source>
</evidence>
<evidence type="ECO:0000256" key="2">
    <source>
        <dbReference type="SAM" id="MobiDB-lite"/>
    </source>
</evidence>
<dbReference type="Proteomes" id="UP000290174">
    <property type="component" value="Unassembled WGS sequence"/>
</dbReference>
<reference evidence="4 5" key="1">
    <citation type="submission" date="2018-11" db="EMBL/GenBank/DDBJ databases">
        <title>Bradyrhizobium sp. nov., isolated from effective nodules of peanut in China.</title>
        <authorList>
            <person name="Li Y."/>
        </authorList>
    </citation>
    <scope>NUCLEOTIDE SEQUENCE [LARGE SCALE GENOMIC DNA]</scope>
    <source>
        <strain evidence="4 5">CCBAU 51770</strain>
    </source>
</reference>
<name>A0A4V1KVL0_9BRAD</name>
<dbReference type="GO" id="GO:0016787">
    <property type="term" value="F:hydrolase activity"/>
    <property type="evidence" value="ECO:0007669"/>
    <property type="project" value="UniProtKB-KW"/>
</dbReference>
<evidence type="ECO:0000313" key="4">
    <source>
        <dbReference type="EMBL" id="RXG90155.1"/>
    </source>
</evidence>
<dbReference type="InterPro" id="IPR013094">
    <property type="entry name" value="AB_hydrolase_3"/>
</dbReference>
<dbReference type="EMBL" id="RKMK01000030">
    <property type="protein sequence ID" value="RXG90155.1"/>
    <property type="molecule type" value="Genomic_DNA"/>
</dbReference>
<comment type="caution">
    <text evidence="4">The sequence shown here is derived from an EMBL/GenBank/DDBJ whole genome shotgun (WGS) entry which is preliminary data.</text>
</comment>
<dbReference type="PANTHER" id="PTHR48081">
    <property type="entry name" value="AB HYDROLASE SUPERFAMILY PROTEIN C4A8.06C"/>
    <property type="match status" value="1"/>
</dbReference>
<dbReference type="PANTHER" id="PTHR48081:SF8">
    <property type="entry name" value="ALPHA_BETA HYDROLASE FOLD-3 DOMAIN-CONTAINING PROTEIN-RELATED"/>
    <property type="match status" value="1"/>
</dbReference>
<evidence type="ECO:0000259" key="3">
    <source>
        <dbReference type="Pfam" id="PF07859"/>
    </source>
</evidence>
<feature type="region of interest" description="Disordered" evidence="2">
    <location>
        <begin position="24"/>
        <end position="49"/>
    </location>
</feature>
<dbReference type="SUPFAM" id="SSF53474">
    <property type="entry name" value="alpha/beta-Hydrolases"/>
    <property type="match status" value="1"/>
</dbReference>
<organism evidence="4 5">
    <name type="scientific">Bradyrhizobium zhanjiangense</name>
    <dbReference type="NCBI Taxonomy" id="1325107"/>
    <lineage>
        <taxon>Bacteria</taxon>
        <taxon>Pseudomonadati</taxon>
        <taxon>Pseudomonadota</taxon>
        <taxon>Alphaproteobacteria</taxon>
        <taxon>Hyphomicrobiales</taxon>
        <taxon>Nitrobacteraceae</taxon>
        <taxon>Bradyrhizobium</taxon>
    </lineage>
</organism>
<protein>
    <submittedName>
        <fullName evidence="4">Alpha/beta hydrolase</fullName>
    </submittedName>
</protein>
<dbReference type="AlphaFoldDB" id="A0A4V1KVL0"/>
<dbReference type="Pfam" id="PF07859">
    <property type="entry name" value="Abhydrolase_3"/>
    <property type="match status" value="1"/>
</dbReference>
<keyword evidence="1 4" id="KW-0378">Hydrolase</keyword>
<gene>
    <name evidence="4" type="ORF">EAS61_26665</name>
</gene>
<dbReference type="InterPro" id="IPR029058">
    <property type="entry name" value="AB_hydrolase_fold"/>
</dbReference>
<sequence>MIRGSFPLRIASSRSRMACWSTPDPANPSGCTCQRRPHSGRKTQANEARGSTMSLRAEMLRLGIRMFLKRHRQPFDVGTWRANMHRMERWVPRPPRSTKTSVVQASHLGLHRIATPASHPGRNVLYLHGGAYVSGAPIYYRHFTWRIANVTKSTVWALEYRLAPEHPFPAALDDAVAGFLWLAGETGDPGELFVMGDSAGGGLALCLLMRLRDERKPLPAAAVAMSPWTDLALTAPSLIENAASDPMLNVHDVPEFVRCYLAGADPYNPHASPLYGDAFGLPPVLIHVGSDEILRDDAVRMADKLKQGDPRSRLEVWPRMPHVFQLFVPVLPEAHAAIAQIGEFISNLRCDTASSAPGPAKSAMRSG</sequence>
<evidence type="ECO:0000313" key="5">
    <source>
        <dbReference type="Proteomes" id="UP000290174"/>
    </source>
</evidence>
<accession>A0A4V1KVL0</accession>
<dbReference type="Gene3D" id="3.40.50.1820">
    <property type="entry name" value="alpha/beta hydrolase"/>
    <property type="match status" value="1"/>
</dbReference>